<sequence length="73" mass="8390">MEYLNPSGTLQNLSFLYIYYLEFAALSPGLHVMMPFATNPLLVYPHHVSATRRDTTKNNALLQPLCIYRDMVL</sequence>
<dbReference type="Proteomes" id="UP000325395">
    <property type="component" value="Unassembled WGS sequence"/>
</dbReference>
<organism evidence="1 2">
    <name type="scientific">Aspergillus pseudocaelatus</name>
    <dbReference type="NCBI Taxonomy" id="1825620"/>
    <lineage>
        <taxon>Eukaryota</taxon>
        <taxon>Fungi</taxon>
        <taxon>Dikarya</taxon>
        <taxon>Ascomycota</taxon>
        <taxon>Pezizomycotina</taxon>
        <taxon>Eurotiomycetes</taxon>
        <taxon>Eurotiomycetidae</taxon>
        <taxon>Eurotiales</taxon>
        <taxon>Aspergillaceae</taxon>
        <taxon>Aspergillus</taxon>
        <taxon>Aspergillus subgen. Circumdati</taxon>
    </lineage>
</organism>
<protein>
    <submittedName>
        <fullName evidence="1">Uncharacterized protein</fullName>
    </submittedName>
</protein>
<evidence type="ECO:0000313" key="2">
    <source>
        <dbReference type="Proteomes" id="UP000325395"/>
    </source>
</evidence>
<dbReference type="EMBL" id="ML735794">
    <property type="protein sequence ID" value="KAE8414019.1"/>
    <property type="molecule type" value="Genomic_DNA"/>
</dbReference>
<accession>A0ABQ6WA67</accession>
<evidence type="ECO:0000313" key="1">
    <source>
        <dbReference type="EMBL" id="KAE8414019.1"/>
    </source>
</evidence>
<gene>
    <name evidence="1" type="ORF">BDV36DRAFT_16907</name>
</gene>
<reference evidence="1 2" key="1">
    <citation type="submission" date="2019-04" db="EMBL/GenBank/DDBJ databases">
        <authorList>
            <consortium name="DOE Joint Genome Institute"/>
            <person name="Mondo S."/>
            <person name="Kjaerbolling I."/>
            <person name="Vesth T."/>
            <person name="Frisvad J.C."/>
            <person name="Nybo J.L."/>
            <person name="Theobald S."/>
            <person name="Kildgaard S."/>
            <person name="Isbrandt T."/>
            <person name="Kuo A."/>
            <person name="Sato A."/>
            <person name="Lyhne E.K."/>
            <person name="Kogle M.E."/>
            <person name="Wiebenga A."/>
            <person name="Kun R.S."/>
            <person name="Lubbers R.J."/>
            <person name="Makela M.R."/>
            <person name="Barry K."/>
            <person name="Chovatia M."/>
            <person name="Clum A."/>
            <person name="Daum C."/>
            <person name="Haridas S."/>
            <person name="He G."/>
            <person name="LaButti K."/>
            <person name="Lipzen A."/>
            <person name="Riley R."/>
            <person name="Salamov A."/>
            <person name="Simmons B.A."/>
            <person name="Magnuson J.K."/>
            <person name="Henrissat B."/>
            <person name="Mortensen U.H."/>
            <person name="Larsen T.O."/>
            <person name="Devries R.P."/>
            <person name="Grigoriev I.V."/>
            <person name="Machida M."/>
            <person name="Baker S.E."/>
            <person name="Andersen M.R."/>
            <person name="Cantor M.N."/>
            <person name="Hua S.X."/>
        </authorList>
    </citation>
    <scope>NUCLEOTIDE SEQUENCE [LARGE SCALE GENOMIC DNA]</scope>
    <source>
        <strain evidence="1 2">CBS 117616</strain>
    </source>
</reference>
<proteinExistence type="predicted"/>
<name>A0ABQ6WA67_9EURO</name>
<keyword evidence="2" id="KW-1185">Reference proteome</keyword>